<evidence type="ECO:0000313" key="2">
    <source>
        <dbReference type="Proteomes" id="UP001233264"/>
    </source>
</evidence>
<dbReference type="EMBL" id="CP120366">
    <property type="protein sequence ID" value="WHS96021.1"/>
    <property type="molecule type" value="Genomic_DNA"/>
</dbReference>
<keyword evidence="2" id="KW-1185">Reference proteome</keyword>
<organism evidence="1 2">
    <name type="scientific">Sinorhizobium kummerowiae</name>
    <dbReference type="NCBI Taxonomy" id="158892"/>
    <lineage>
        <taxon>Bacteria</taxon>
        <taxon>Pseudomonadati</taxon>
        <taxon>Pseudomonadota</taxon>
        <taxon>Alphaproteobacteria</taxon>
        <taxon>Hyphomicrobiales</taxon>
        <taxon>Rhizobiaceae</taxon>
        <taxon>Sinorhizobium/Ensifer group</taxon>
        <taxon>Sinorhizobium</taxon>
    </lineage>
</organism>
<dbReference type="RefSeq" id="WP_127621831.1">
    <property type="nucleotide sequence ID" value="NZ_CP120366.1"/>
</dbReference>
<keyword evidence="1" id="KW-0614">Plasmid</keyword>
<sequence length="325" mass="34797">MTKSIREGIALPLLGMILLGSTALMPVALTPALAQEAGDETPLSEYAAAEDPPVFDTPEAAVEAFKSTVTGGDFDKLAALVGLDAAKAKASEGVMDTYAEIKEGVKEKVVVEDVEGRKVIEIGEELWPFPFPIAKGDDGKWAFDTFVGLEEIANRRVGENELATLATMRAYVEAQEEYALDDHDGDGVMEYAQKLISSEGAQDGMYWPAEQFGGEESPAAAALAEGAALDRAKAGEGFQGYRYRILTSQGENIAGGKYDYVINGNMIAGFGLVAWPVKYGVSGVNTFVVNRNGIVYEADLGEDTEKTAAAIRTFNPNDDWEVVQD</sequence>
<dbReference type="InterPro" id="IPR021556">
    <property type="entry name" value="DUF2950"/>
</dbReference>
<reference evidence="1 2" key="1">
    <citation type="submission" date="2023-03" db="EMBL/GenBank/DDBJ databases">
        <authorList>
            <person name="Menendez E."/>
            <person name="Kaur S."/>
            <person name="Flores-Felix J.D."/>
            <person name="diCenzo G.C."/>
            <person name="Peix A."/>
            <person name="Velazquez E."/>
        </authorList>
    </citation>
    <scope>NUCLEOTIDE SEQUENCE [LARGE SCALE GENOMIC DNA]</scope>
    <source>
        <strain evidence="1 2">CCBAU 71714</strain>
        <plasmid evidence="1 2">pSkuCCBAU71714a</plasmid>
    </source>
</reference>
<protein>
    <submittedName>
        <fullName evidence="1">DUF2950 domain-containing protein</fullName>
    </submittedName>
</protein>
<evidence type="ECO:0000313" key="1">
    <source>
        <dbReference type="EMBL" id="WHS96021.1"/>
    </source>
</evidence>
<name>A0ABY8TDN8_9HYPH</name>
<dbReference type="Pfam" id="PF11453">
    <property type="entry name" value="DUF2950"/>
    <property type="match status" value="1"/>
</dbReference>
<proteinExistence type="predicted"/>
<dbReference type="Proteomes" id="UP001233264">
    <property type="component" value="Plasmid pSkuCCBAU71714a"/>
</dbReference>
<geneLocation type="plasmid" evidence="1 2">
    <name>pSkuCCBAU71714a</name>
</geneLocation>
<accession>A0ABY8TDN8</accession>
<gene>
    <name evidence="1" type="ORF">PZL22_006241</name>
</gene>